<dbReference type="Pfam" id="PF16916">
    <property type="entry name" value="ZT_dimer"/>
    <property type="match status" value="1"/>
</dbReference>
<dbReference type="PANTHER" id="PTHR43840:SF15">
    <property type="entry name" value="MITOCHONDRIAL METAL TRANSPORTER 1-RELATED"/>
    <property type="match status" value="1"/>
</dbReference>
<keyword evidence="5 7" id="KW-1133">Transmembrane helix</keyword>
<comment type="similarity">
    <text evidence="2">Belongs to the cation diffusion facilitator (CDF) transporter (TC 2.A.4) family.</text>
</comment>
<dbReference type="AlphaFoldDB" id="A0A853EJQ6"/>
<sequence>MSTPRYTPPKDLSAYAWLSIAAALGTIALKGLAAWLTGSVGLLSDAAESLVNLVAAVVALIVLKISIRPADADHQFGHSKAEYFSAVIEGVMIFVAAAFIIISSIERLLNPVMPEQLGVGLVISVAASLLNGAVAWVLYRKGRQERSLTLIADAKHLATDIVTSTAVLVGVGLVAVFDSPILDAIVALGAGLNIMWTGFKLIRESVAGLMDAAPSAEALRTVEEVLERRRRPGVIDFHAVRLREAGARRFMDLHVLVPAAWSVKQGHDFTEEIIDELVAADASLRISAHLEPIEDPRSYDDVADV</sequence>
<comment type="caution">
    <text evidence="10">The sequence shown here is derived from an EMBL/GenBank/DDBJ whole genome shotgun (WGS) entry which is preliminary data.</text>
</comment>
<dbReference type="InterPro" id="IPR050291">
    <property type="entry name" value="CDF_Transporter"/>
</dbReference>
<dbReference type="Gene3D" id="1.20.1510.10">
    <property type="entry name" value="Cation efflux protein transmembrane domain"/>
    <property type="match status" value="1"/>
</dbReference>
<name>A0A853EJQ6_9ACTO</name>
<evidence type="ECO:0000256" key="3">
    <source>
        <dbReference type="ARBA" id="ARBA00022448"/>
    </source>
</evidence>
<gene>
    <name evidence="10" type="ORF">HZZ05_08275</name>
</gene>
<dbReference type="Proteomes" id="UP000572528">
    <property type="component" value="Unassembled WGS sequence"/>
</dbReference>
<keyword evidence="4 7" id="KW-0812">Transmembrane</keyword>
<dbReference type="InterPro" id="IPR036837">
    <property type="entry name" value="Cation_efflux_CTD_sf"/>
</dbReference>
<dbReference type="GO" id="GO:0005886">
    <property type="term" value="C:plasma membrane"/>
    <property type="evidence" value="ECO:0007669"/>
    <property type="project" value="TreeGrafter"/>
</dbReference>
<evidence type="ECO:0000259" key="9">
    <source>
        <dbReference type="Pfam" id="PF16916"/>
    </source>
</evidence>
<proteinExistence type="inferred from homology"/>
<reference evidence="10 11" key="1">
    <citation type="submission" date="2020-07" db="EMBL/GenBank/DDBJ databases">
        <title>MOT database genomes.</title>
        <authorList>
            <person name="Joseph S."/>
            <person name="Aduse-Opoku J."/>
            <person name="Hashim A."/>
            <person name="Wade W."/>
            <person name="Curtis M."/>
        </authorList>
    </citation>
    <scope>NUCLEOTIDE SEQUENCE [LARGE SCALE GENOMIC DNA]</scope>
    <source>
        <strain evidence="10 11">WMus004</strain>
    </source>
</reference>
<dbReference type="GO" id="GO:0015086">
    <property type="term" value="F:cadmium ion transmembrane transporter activity"/>
    <property type="evidence" value="ECO:0007669"/>
    <property type="project" value="TreeGrafter"/>
</dbReference>
<evidence type="ECO:0000313" key="11">
    <source>
        <dbReference type="Proteomes" id="UP000572528"/>
    </source>
</evidence>
<comment type="subcellular location">
    <subcellularLocation>
        <location evidence="1">Membrane</location>
        <topology evidence="1">Multi-pass membrane protein</topology>
    </subcellularLocation>
</comment>
<evidence type="ECO:0000256" key="5">
    <source>
        <dbReference type="ARBA" id="ARBA00022989"/>
    </source>
</evidence>
<dbReference type="Gene3D" id="3.30.70.1350">
    <property type="entry name" value="Cation efflux protein, cytoplasmic domain"/>
    <property type="match status" value="1"/>
</dbReference>
<dbReference type="InterPro" id="IPR002524">
    <property type="entry name" value="Cation_efflux"/>
</dbReference>
<dbReference type="GO" id="GO:0015093">
    <property type="term" value="F:ferrous iron transmembrane transporter activity"/>
    <property type="evidence" value="ECO:0007669"/>
    <property type="project" value="TreeGrafter"/>
</dbReference>
<dbReference type="InterPro" id="IPR027469">
    <property type="entry name" value="Cation_efflux_TMD_sf"/>
</dbReference>
<feature type="transmembrane region" description="Helical" evidence="7">
    <location>
        <begin position="12"/>
        <end position="36"/>
    </location>
</feature>
<evidence type="ECO:0000256" key="2">
    <source>
        <dbReference type="ARBA" id="ARBA00008114"/>
    </source>
</evidence>
<dbReference type="SUPFAM" id="SSF160240">
    <property type="entry name" value="Cation efflux protein cytoplasmic domain-like"/>
    <property type="match status" value="1"/>
</dbReference>
<feature type="transmembrane region" description="Helical" evidence="7">
    <location>
        <begin position="42"/>
        <end position="63"/>
    </location>
</feature>
<evidence type="ECO:0000256" key="6">
    <source>
        <dbReference type="ARBA" id="ARBA00023136"/>
    </source>
</evidence>
<evidence type="ECO:0000256" key="7">
    <source>
        <dbReference type="SAM" id="Phobius"/>
    </source>
</evidence>
<dbReference type="InterPro" id="IPR027470">
    <property type="entry name" value="Cation_efflux_CTD"/>
</dbReference>
<evidence type="ECO:0000256" key="4">
    <source>
        <dbReference type="ARBA" id="ARBA00022692"/>
    </source>
</evidence>
<dbReference type="SUPFAM" id="SSF161111">
    <property type="entry name" value="Cation efflux protein transmembrane domain-like"/>
    <property type="match status" value="1"/>
</dbReference>
<dbReference type="RefSeq" id="WP_179900782.1">
    <property type="nucleotide sequence ID" value="NZ_JACBXV010000108.1"/>
</dbReference>
<dbReference type="GO" id="GO:0015341">
    <property type="term" value="F:zinc efflux antiporter activity"/>
    <property type="evidence" value="ECO:0007669"/>
    <property type="project" value="TreeGrafter"/>
</dbReference>
<evidence type="ECO:0000259" key="8">
    <source>
        <dbReference type="Pfam" id="PF01545"/>
    </source>
</evidence>
<organism evidence="10 11">
    <name type="scientific">Actinomyces bowdenii</name>
    <dbReference type="NCBI Taxonomy" id="131109"/>
    <lineage>
        <taxon>Bacteria</taxon>
        <taxon>Bacillati</taxon>
        <taxon>Actinomycetota</taxon>
        <taxon>Actinomycetes</taxon>
        <taxon>Actinomycetales</taxon>
        <taxon>Actinomycetaceae</taxon>
        <taxon>Actinomyces</taxon>
    </lineage>
</organism>
<feature type="domain" description="Cation efflux protein transmembrane" evidence="8">
    <location>
        <begin position="17"/>
        <end position="210"/>
    </location>
</feature>
<dbReference type="InterPro" id="IPR058533">
    <property type="entry name" value="Cation_efflux_TM"/>
</dbReference>
<keyword evidence="3" id="KW-0813">Transport</keyword>
<dbReference type="NCBIfam" id="TIGR01297">
    <property type="entry name" value="CDF"/>
    <property type="match status" value="1"/>
</dbReference>
<evidence type="ECO:0000256" key="1">
    <source>
        <dbReference type="ARBA" id="ARBA00004141"/>
    </source>
</evidence>
<accession>A0A853EJQ6</accession>
<dbReference type="Pfam" id="PF01545">
    <property type="entry name" value="Cation_efflux"/>
    <property type="match status" value="1"/>
</dbReference>
<feature type="domain" description="Cation efflux protein cytoplasmic" evidence="9">
    <location>
        <begin position="214"/>
        <end position="292"/>
    </location>
</feature>
<feature type="transmembrane region" description="Helical" evidence="7">
    <location>
        <begin position="160"/>
        <end position="178"/>
    </location>
</feature>
<protein>
    <submittedName>
        <fullName evidence="10">Cation transporter</fullName>
    </submittedName>
</protein>
<evidence type="ECO:0000313" key="10">
    <source>
        <dbReference type="EMBL" id="NYS69509.1"/>
    </source>
</evidence>
<dbReference type="PANTHER" id="PTHR43840">
    <property type="entry name" value="MITOCHONDRIAL METAL TRANSPORTER 1-RELATED"/>
    <property type="match status" value="1"/>
</dbReference>
<keyword evidence="6 7" id="KW-0472">Membrane</keyword>
<dbReference type="GO" id="GO:0006882">
    <property type="term" value="P:intracellular zinc ion homeostasis"/>
    <property type="evidence" value="ECO:0007669"/>
    <property type="project" value="TreeGrafter"/>
</dbReference>
<feature type="transmembrane region" description="Helical" evidence="7">
    <location>
        <begin position="83"/>
        <end position="105"/>
    </location>
</feature>
<feature type="transmembrane region" description="Helical" evidence="7">
    <location>
        <begin position="117"/>
        <end position="139"/>
    </location>
</feature>
<dbReference type="EMBL" id="JACBXV010000108">
    <property type="protein sequence ID" value="NYS69509.1"/>
    <property type="molecule type" value="Genomic_DNA"/>
</dbReference>